<keyword evidence="2" id="KW-1185">Reference proteome</keyword>
<proteinExistence type="predicted"/>
<dbReference type="Proteomes" id="UP000444721">
    <property type="component" value="Unassembled WGS sequence"/>
</dbReference>
<organism evidence="1 2">
    <name type="scientific">Naegleria fowleri</name>
    <name type="common">Brain eating amoeba</name>
    <dbReference type="NCBI Taxonomy" id="5763"/>
    <lineage>
        <taxon>Eukaryota</taxon>
        <taxon>Discoba</taxon>
        <taxon>Heterolobosea</taxon>
        <taxon>Tetramitia</taxon>
        <taxon>Eutetramitia</taxon>
        <taxon>Vahlkampfiidae</taxon>
        <taxon>Naegleria</taxon>
    </lineage>
</organism>
<dbReference type="VEuPathDB" id="AmoebaDB:NF0044240"/>
<name>A0A6A5C153_NAEFO</name>
<sequence length="169" mass="20029">MQQQEQQHSLLRQHAHQFCGWFTQQRLSLSPYISSQEEFHLHSPHFCIVHVPMDSIDDYCRRFLLPILDMKSSSNSQHEQHSFNLFKTLFCKILHDEFHINIVPTSNNNNKLHFKRFVVLSDSHSQEKALYPKTNGDILLHCGDFTNGGSLEVYFFDYFYEPNSKVEFF</sequence>
<evidence type="ECO:0008006" key="3">
    <source>
        <dbReference type="Google" id="ProtNLM"/>
    </source>
</evidence>
<dbReference type="RefSeq" id="XP_044565235.1">
    <property type="nucleotide sequence ID" value="XM_044704399.1"/>
</dbReference>
<evidence type="ECO:0000313" key="1">
    <source>
        <dbReference type="EMBL" id="KAF0980522.1"/>
    </source>
</evidence>
<comment type="caution">
    <text evidence="1">The sequence shown here is derived from an EMBL/GenBank/DDBJ whole genome shotgun (WGS) entry which is preliminary data.</text>
</comment>
<protein>
    <recommendedName>
        <fullName evidence="3">Calcineurin-like phosphoesterase domain-containing protein</fullName>
    </recommendedName>
</protein>
<dbReference type="OrthoDB" id="630188at2759"/>
<dbReference type="GeneID" id="68120951"/>
<dbReference type="AlphaFoldDB" id="A0A6A5C153"/>
<evidence type="ECO:0000313" key="2">
    <source>
        <dbReference type="Proteomes" id="UP000444721"/>
    </source>
</evidence>
<accession>A0A6A5C153</accession>
<dbReference type="VEuPathDB" id="AmoebaDB:FDP41_013736"/>
<dbReference type="Gene3D" id="3.60.21.10">
    <property type="match status" value="1"/>
</dbReference>
<gene>
    <name evidence="1" type="ORF">FDP41_013736</name>
</gene>
<dbReference type="SUPFAM" id="SSF56300">
    <property type="entry name" value="Metallo-dependent phosphatases"/>
    <property type="match status" value="1"/>
</dbReference>
<reference evidence="1 2" key="1">
    <citation type="journal article" date="2019" name="Sci. Rep.">
        <title>Nanopore sequencing improves the draft genome of the human pathogenic amoeba Naegleria fowleri.</title>
        <authorList>
            <person name="Liechti N."/>
            <person name="Schurch N."/>
            <person name="Bruggmann R."/>
            <person name="Wittwer M."/>
        </authorList>
    </citation>
    <scope>NUCLEOTIDE SEQUENCE [LARGE SCALE GENOMIC DNA]</scope>
    <source>
        <strain evidence="1 2">ATCC 30894</strain>
    </source>
</reference>
<dbReference type="InterPro" id="IPR029052">
    <property type="entry name" value="Metallo-depent_PP-like"/>
</dbReference>
<dbReference type="EMBL" id="VFQX01000019">
    <property type="protein sequence ID" value="KAF0980522.1"/>
    <property type="molecule type" value="Genomic_DNA"/>
</dbReference>